<sequence>MRSGWSIWAEPFSFTSACPLRYSFNCTSTELRTHRRPVRPSMNVAGALVYRCKSRQGAGLMVPIVGLAVLRSTGSLESITSSDTLPVDQGAQKHMNRCVRWVSLKSDELQKRGCGILESRGYRRDSWHNQTSVDSEKANEGEDGIEIEYGNHGLSVEKRPAVMSMDMMSVDSLRVGS</sequence>
<comment type="caution">
    <text evidence="1">The sequence shown here is derived from an EMBL/GenBank/DDBJ whole genome shotgun (WGS) entry which is preliminary data.</text>
</comment>
<evidence type="ECO:0000313" key="2">
    <source>
        <dbReference type="Proteomes" id="UP001451303"/>
    </source>
</evidence>
<dbReference type="EMBL" id="JAVLET010000012">
    <property type="protein sequence ID" value="KAL0466701.1"/>
    <property type="molecule type" value="Genomic_DNA"/>
</dbReference>
<reference evidence="1 2" key="1">
    <citation type="submission" date="2023-09" db="EMBL/GenBank/DDBJ databases">
        <title>Multi-omics analysis of a traditional fermented food reveals byproduct-associated fungal strains for waste-to-food upcycling.</title>
        <authorList>
            <consortium name="Lawrence Berkeley National Laboratory"/>
            <person name="Rekdal V.M."/>
            <person name="Villalobos-Escobedo J.M."/>
            <person name="Rodriguez-Valeron N."/>
            <person name="Garcia M.O."/>
            <person name="Vasquez D.P."/>
            <person name="Damayanti I."/>
            <person name="Sorensen P.M."/>
            <person name="Baidoo E.E."/>
            <person name="De Carvalho A.C."/>
            <person name="Riley R."/>
            <person name="Lipzen A."/>
            <person name="He G."/>
            <person name="Yan M."/>
            <person name="Haridas S."/>
            <person name="Daum C."/>
            <person name="Yoshinaga Y."/>
            <person name="Ng V."/>
            <person name="Grigoriev I.V."/>
            <person name="Munk R."/>
            <person name="Nuraida L."/>
            <person name="Wijaya C.H."/>
            <person name="Morales P.-C."/>
            <person name="Keasling J.D."/>
        </authorList>
    </citation>
    <scope>NUCLEOTIDE SEQUENCE [LARGE SCALE GENOMIC DNA]</scope>
    <source>
        <strain evidence="1 2">FGSC 2613</strain>
    </source>
</reference>
<dbReference type="Proteomes" id="UP001451303">
    <property type="component" value="Unassembled WGS sequence"/>
</dbReference>
<name>A0ABR3D4Q5_NEUIN</name>
<accession>A0ABR3D4Q5</accession>
<evidence type="ECO:0000313" key="1">
    <source>
        <dbReference type="EMBL" id="KAL0466701.1"/>
    </source>
</evidence>
<gene>
    <name evidence="1" type="ORF">QR685DRAFT_575303</name>
</gene>
<proteinExistence type="predicted"/>
<protein>
    <submittedName>
        <fullName evidence="1">Uncharacterized protein</fullName>
    </submittedName>
</protein>
<organism evidence="1 2">
    <name type="scientific">Neurospora intermedia</name>
    <dbReference type="NCBI Taxonomy" id="5142"/>
    <lineage>
        <taxon>Eukaryota</taxon>
        <taxon>Fungi</taxon>
        <taxon>Dikarya</taxon>
        <taxon>Ascomycota</taxon>
        <taxon>Pezizomycotina</taxon>
        <taxon>Sordariomycetes</taxon>
        <taxon>Sordariomycetidae</taxon>
        <taxon>Sordariales</taxon>
        <taxon>Sordariaceae</taxon>
        <taxon>Neurospora</taxon>
    </lineage>
</organism>
<keyword evidence="2" id="KW-1185">Reference proteome</keyword>